<dbReference type="PANTHER" id="PTHR24348">
    <property type="entry name" value="SERINE/THREONINE-PROTEIN KINASE UNC-51-RELATED"/>
    <property type="match status" value="1"/>
</dbReference>
<evidence type="ECO:0000256" key="3">
    <source>
        <dbReference type="ARBA" id="ARBA00030237"/>
    </source>
</evidence>
<dbReference type="Proteomes" id="UP000799778">
    <property type="component" value="Unassembled WGS sequence"/>
</dbReference>
<keyword evidence="6" id="KW-0808">Transferase</keyword>
<dbReference type="Pfam" id="PF00069">
    <property type="entry name" value="Pkinase"/>
    <property type="match status" value="1"/>
</dbReference>
<sequence>METPRRPQVLRVATSPPDWPCASTVANQSSPSMTVAVPITPPLTPSRSTQSVPESTECPTEPPRLALSGSGIDSTISGNHYLDFNVVETEPKAFPYLITDYSYNRKNKLGQGAWSDVYLADPSPSQATSSNVLGPKNGIEATPPLTPTKRERSAFPPVVPKAYAIKVPAMRSAKAVLESEARVLSYLSRDPRSRDHIVTFHGLDTRNGALVLKAMSKSLESWIDEDLNNATEFARSKMLADMFPRVAGRLLKGLSWLAWRGCTHGDIKPANILISFGSGSGSESESTTTAMEVVYTDFSSATLSHPARSSTPITAAQSGAGTWDYLSPTLLSSITPHKPSPETDLWSLAMTLLVLVLGRSPFSCAPSTTLKRDFIRKGNPLLYMTYGDDAASNRDRMNSLSQALGFNVRKWFECVLSSNRDVYVPSADEWRRELECGISL</sequence>
<dbReference type="InterPro" id="IPR008271">
    <property type="entry name" value="Ser/Thr_kinase_AS"/>
</dbReference>
<dbReference type="PROSITE" id="PS50011">
    <property type="entry name" value="PROTEIN_KINASE_DOM"/>
    <property type="match status" value="1"/>
</dbReference>
<evidence type="ECO:0000256" key="1">
    <source>
        <dbReference type="ARBA" id="ARBA00004623"/>
    </source>
</evidence>
<accession>A0A6A5Y4V9</accession>
<dbReference type="GO" id="GO:0006914">
    <property type="term" value="P:autophagy"/>
    <property type="evidence" value="ECO:0007669"/>
    <property type="project" value="UniProtKB-KW"/>
</dbReference>
<dbReference type="InterPro" id="IPR011009">
    <property type="entry name" value="Kinase-like_dom_sf"/>
</dbReference>
<dbReference type="OrthoDB" id="1668230at2759"/>
<keyword evidence="7" id="KW-1185">Reference proteome</keyword>
<feature type="compositionally biased region" description="Polar residues" evidence="4">
    <location>
        <begin position="24"/>
        <end position="33"/>
    </location>
</feature>
<proteinExistence type="predicted"/>
<dbReference type="GO" id="GO:0034045">
    <property type="term" value="C:phagophore assembly site membrane"/>
    <property type="evidence" value="ECO:0007669"/>
    <property type="project" value="UniProtKB-SubCell"/>
</dbReference>
<name>A0A6A5Y4V9_9PLEO</name>
<feature type="domain" description="Protein kinase" evidence="5">
    <location>
        <begin position="103"/>
        <end position="440"/>
    </location>
</feature>
<protein>
    <recommendedName>
        <fullName evidence="3">Autophagy-related protein 1</fullName>
    </recommendedName>
</protein>
<feature type="region of interest" description="Disordered" evidence="4">
    <location>
        <begin position="125"/>
        <end position="152"/>
    </location>
</feature>
<dbReference type="GO" id="GO:0005524">
    <property type="term" value="F:ATP binding"/>
    <property type="evidence" value="ECO:0007669"/>
    <property type="project" value="InterPro"/>
</dbReference>
<evidence type="ECO:0000256" key="2">
    <source>
        <dbReference type="ARBA" id="ARBA00023006"/>
    </source>
</evidence>
<keyword evidence="6" id="KW-0418">Kinase</keyword>
<comment type="subcellular location">
    <subcellularLocation>
        <location evidence="1">Preautophagosomal structure membrane</location>
        <topology evidence="1">Peripheral membrane protein</topology>
    </subcellularLocation>
</comment>
<dbReference type="InterPro" id="IPR045269">
    <property type="entry name" value="Atg1-like"/>
</dbReference>
<dbReference type="GO" id="GO:0010506">
    <property type="term" value="P:regulation of autophagy"/>
    <property type="evidence" value="ECO:0007669"/>
    <property type="project" value="InterPro"/>
</dbReference>
<dbReference type="PROSITE" id="PS00108">
    <property type="entry name" value="PROTEIN_KINASE_ST"/>
    <property type="match status" value="1"/>
</dbReference>
<evidence type="ECO:0000259" key="5">
    <source>
        <dbReference type="PROSITE" id="PS50011"/>
    </source>
</evidence>
<dbReference type="GO" id="GO:0004674">
    <property type="term" value="F:protein serine/threonine kinase activity"/>
    <property type="evidence" value="ECO:0007669"/>
    <property type="project" value="InterPro"/>
</dbReference>
<dbReference type="AlphaFoldDB" id="A0A6A5Y4V9"/>
<dbReference type="GeneID" id="54278491"/>
<feature type="compositionally biased region" description="Polar residues" evidence="4">
    <location>
        <begin position="45"/>
        <end position="58"/>
    </location>
</feature>
<evidence type="ECO:0000313" key="7">
    <source>
        <dbReference type="Proteomes" id="UP000799778"/>
    </source>
</evidence>
<gene>
    <name evidence="6" type="ORF">BU24DRAFT_136628</name>
</gene>
<evidence type="ECO:0000256" key="4">
    <source>
        <dbReference type="SAM" id="MobiDB-lite"/>
    </source>
</evidence>
<feature type="region of interest" description="Disordered" evidence="4">
    <location>
        <begin position="1"/>
        <end position="62"/>
    </location>
</feature>
<dbReference type="PANTHER" id="PTHR24348:SF68">
    <property type="entry name" value="SERINE_THREONINE-PROTEIN KINASE ATG1C"/>
    <property type="match status" value="1"/>
</dbReference>
<keyword evidence="2" id="KW-0072">Autophagy</keyword>
<reference evidence="6" key="1">
    <citation type="journal article" date="2020" name="Stud. Mycol.">
        <title>101 Dothideomycetes genomes: a test case for predicting lifestyles and emergence of pathogens.</title>
        <authorList>
            <person name="Haridas S."/>
            <person name="Albert R."/>
            <person name="Binder M."/>
            <person name="Bloem J."/>
            <person name="Labutti K."/>
            <person name="Salamov A."/>
            <person name="Andreopoulos B."/>
            <person name="Baker S."/>
            <person name="Barry K."/>
            <person name="Bills G."/>
            <person name="Bluhm B."/>
            <person name="Cannon C."/>
            <person name="Castanera R."/>
            <person name="Culley D."/>
            <person name="Daum C."/>
            <person name="Ezra D."/>
            <person name="Gonzalez J."/>
            <person name="Henrissat B."/>
            <person name="Kuo A."/>
            <person name="Liang C."/>
            <person name="Lipzen A."/>
            <person name="Lutzoni F."/>
            <person name="Magnuson J."/>
            <person name="Mondo S."/>
            <person name="Nolan M."/>
            <person name="Ohm R."/>
            <person name="Pangilinan J."/>
            <person name="Park H.-J."/>
            <person name="Ramirez L."/>
            <person name="Alfaro M."/>
            <person name="Sun H."/>
            <person name="Tritt A."/>
            <person name="Yoshinaga Y."/>
            <person name="Zwiers L.-H."/>
            <person name="Turgeon B."/>
            <person name="Goodwin S."/>
            <person name="Spatafora J."/>
            <person name="Crous P."/>
            <person name="Grigoriev I."/>
        </authorList>
    </citation>
    <scope>NUCLEOTIDE SEQUENCE</scope>
    <source>
        <strain evidence="6">CBS 175.79</strain>
    </source>
</reference>
<dbReference type="EMBL" id="ML978067">
    <property type="protein sequence ID" value="KAF2020299.1"/>
    <property type="molecule type" value="Genomic_DNA"/>
</dbReference>
<evidence type="ECO:0000313" key="6">
    <source>
        <dbReference type="EMBL" id="KAF2020299.1"/>
    </source>
</evidence>
<dbReference type="SUPFAM" id="SSF56112">
    <property type="entry name" value="Protein kinase-like (PK-like)"/>
    <property type="match status" value="1"/>
</dbReference>
<organism evidence="6 7">
    <name type="scientific">Aaosphaeria arxii CBS 175.79</name>
    <dbReference type="NCBI Taxonomy" id="1450172"/>
    <lineage>
        <taxon>Eukaryota</taxon>
        <taxon>Fungi</taxon>
        <taxon>Dikarya</taxon>
        <taxon>Ascomycota</taxon>
        <taxon>Pezizomycotina</taxon>
        <taxon>Dothideomycetes</taxon>
        <taxon>Pleosporomycetidae</taxon>
        <taxon>Pleosporales</taxon>
        <taxon>Pleosporales incertae sedis</taxon>
        <taxon>Aaosphaeria</taxon>
    </lineage>
</organism>
<dbReference type="SMART" id="SM00220">
    <property type="entry name" value="S_TKc"/>
    <property type="match status" value="1"/>
</dbReference>
<dbReference type="InterPro" id="IPR000719">
    <property type="entry name" value="Prot_kinase_dom"/>
</dbReference>
<dbReference type="Gene3D" id="1.10.510.10">
    <property type="entry name" value="Transferase(Phosphotransferase) domain 1"/>
    <property type="match status" value="1"/>
</dbReference>
<dbReference type="RefSeq" id="XP_033388638.1">
    <property type="nucleotide sequence ID" value="XM_033521094.1"/>
</dbReference>